<sequence>MALSRIVTVFDSVCTELQCRGPPSLFHSDNTVEVPALASFGLSAIAGALCFCKLGRLLLVSPDETGLGFLNMELNQAQLLVHDDATLNKFKIDHDIPEDIQIERLEPNKDSNLVEGNGDRIPILPSACCRSTPFLKGNYCLHLRNPRQPQTRLVTDNSNKDMFLNEFVWVFGKWEFQAGDDDFNELCKRRSKDCRATIQDVNNRQASRKVADLLVYESVYRHVIPHKAEKLGSGAELNEEAPLARVRGWEEVVTLSSSTFVSLDSSNSEEEEEEGEEAISQLMLKRRRNRVVPAAEPEVPVGPISISSLDNGALR</sequence>
<organism evidence="2 3">
    <name type="scientific">Actinidia rufa</name>
    <dbReference type="NCBI Taxonomy" id="165716"/>
    <lineage>
        <taxon>Eukaryota</taxon>
        <taxon>Viridiplantae</taxon>
        <taxon>Streptophyta</taxon>
        <taxon>Embryophyta</taxon>
        <taxon>Tracheophyta</taxon>
        <taxon>Spermatophyta</taxon>
        <taxon>Magnoliopsida</taxon>
        <taxon>eudicotyledons</taxon>
        <taxon>Gunneridae</taxon>
        <taxon>Pentapetalae</taxon>
        <taxon>asterids</taxon>
        <taxon>Ericales</taxon>
        <taxon>Actinidiaceae</taxon>
        <taxon>Actinidia</taxon>
    </lineage>
</organism>
<dbReference type="EMBL" id="BJWL01000005">
    <property type="protein sequence ID" value="GFY87929.1"/>
    <property type="molecule type" value="Genomic_DNA"/>
</dbReference>
<feature type="compositionally biased region" description="Polar residues" evidence="1">
    <location>
        <begin position="305"/>
        <end position="315"/>
    </location>
</feature>
<protein>
    <submittedName>
        <fullName evidence="2">Uncharacterized protein</fullName>
    </submittedName>
</protein>
<evidence type="ECO:0000313" key="3">
    <source>
        <dbReference type="Proteomes" id="UP000585474"/>
    </source>
</evidence>
<keyword evidence="3" id="KW-1185">Reference proteome</keyword>
<name>A0A7J0EPJ4_9ERIC</name>
<proteinExistence type="predicted"/>
<accession>A0A7J0EPJ4</accession>
<evidence type="ECO:0000256" key="1">
    <source>
        <dbReference type="SAM" id="MobiDB-lite"/>
    </source>
</evidence>
<feature type="region of interest" description="Disordered" evidence="1">
    <location>
        <begin position="292"/>
        <end position="315"/>
    </location>
</feature>
<reference evidence="2 3" key="1">
    <citation type="submission" date="2019-07" db="EMBL/GenBank/DDBJ databases">
        <title>De Novo Assembly of kiwifruit Actinidia rufa.</title>
        <authorList>
            <person name="Sugita-Konishi S."/>
            <person name="Sato K."/>
            <person name="Mori E."/>
            <person name="Abe Y."/>
            <person name="Kisaki G."/>
            <person name="Hamano K."/>
            <person name="Suezawa K."/>
            <person name="Otani M."/>
            <person name="Fukuda T."/>
            <person name="Manabe T."/>
            <person name="Gomi K."/>
            <person name="Tabuchi M."/>
            <person name="Akimitsu K."/>
            <person name="Kataoka I."/>
        </authorList>
    </citation>
    <scope>NUCLEOTIDE SEQUENCE [LARGE SCALE GENOMIC DNA]</scope>
    <source>
        <strain evidence="3">cv. Fuchu</strain>
    </source>
</reference>
<comment type="caution">
    <text evidence="2">The sequence shown here is derived from an EMBL/GenBank/DDBJ whole genome shotgun (WGS) entry which is preliminary data.</text>
</comment>
<feature type="compositionally biased region" description="Low complexity" evidence="1">
    <location>
        <begin position="292"/>
        <end position="303"/>
    </location>
</feature>
<dbReference type="Proteomes" id="UP000585474">
    <property type="component" value="Unassembled WGS sequence"/>
</dbReference>
<dbReference type="AlphaFoldDB" id="A0A7J0EPJ4"/>
<gene>
    <name evidence="2" type="ORF">Acr_05g0015680</name>
</gene>
<evidence type="ECO:0000313" key="2">
    <source>
        <dbReference type="EMBL" id="GFY87929.1"/>
    </source>
</evidence>
<dbReference type="OrthoDB" id="5980302at2759"/>